<feature type="transmembrane region" description="Helical" evidence="1">
    <location>
        <begin position="21"/>
        <end position="40"/>
    </location>
</feature>
<keyword evidence="1" id="KW-0472">Membrane</keyword>
<accession>A0A8J3AAP8</accession>
<evidence type="ECO:0000256" key="1">
    <source>
        <dbReference type="SAM" id="Phobius"/>
    </source>
</evidence>
<reference evidence="2" key="1">
    <citation type="journal article" date="2014" name="Int. J. Syst. Evol. Microbiol.">
        <title>Complete genome sequence of Corynebacterium casei LMG S-19264T (=DSM 44701T), isolated from a smear-ripened cheese.</title>
        <authorList>
            <consortium name="US DOE Joint Genome Institute (JGI-PGF)"/>
            <person name="Walter F."/>
            <person name="Albersmeier A."/>
            <person name="Kalinowski J."/>
            <person name="Ruckert C."/>
        </authorList>
    </citation>
    <scope>NUCLEOTIDE SEQUENCE</scope>
    <source>
        <strain evidence="2">CGMCC 1.14988</strain>
    </source>
</reference>
<comment type="caution">
    <text evidence="2">The sequence shown here is derived from an EMBL/GenBank/DDBJ whole genome shotgun (WGS) entry which is preliminary data.</text>
</comment>
<evidence type="ECO:0000313" key="2">
    <source>
        <dbReference type="EMBL" id="GGI08997.1"/>
    </source>
</evidence>
<feature type="transmembrane region" description="Helical" evidence="1">
    <location>
        <begin position="52"/>
        <end position="72"/>
    </location>
</feature>
<keyword evidence="1" id="KW-0812">Transmembrane</keyword>
<dbReference type="Proteomes" id="UP000650511">
    <property type="component" value="Unassembled WGS sequence"/>
</dbReference>
<evidence type="ECO:0000313" key="3">
    <source>
        <dbReference type="Proteomes" id="UP000650511"/>
    </source>
</evidence>
<dbReference type="AlphaFoldDB" id="A0A8J3AAP8"/>
<reference evidence="2" key="2">
    <citation type="submission" date="2020-09" db="EMBL/GenBank/DDBJ databases">
        <authorList>
            <person name="Sun Q."/>
            <person name="Zhou Y."/>
        </authorList>
    </citation>
    <scope>NUCLEOTIDE SEQUENCE</scope>
    <source>
        <strain evidence="2">CGMCC 1.14988</strain>
    </source>
</reference>
<name>A0A8J3AAP8_9ACTN</name>
<proteinExistence type="predicted"/>
<organism evidence="2 3">
    <name type="scientific">Egicoccus halophilus</name>
    <dbReference type="NCBI Taxonomy" id="1670830"/>
    <lineage>
        <taxon>Bacteria</taxon>
        <taxon>Bacillati</taxon>
        <taxon>Actinomycetota</taxon>
        <taxon>Nitriliruptoria</taxon>
        <taxon>Egicoccales</taxon>
        <taxon>Egicoccaceae</taxon>
        <taxon>Egicoccus</taxon>
    </lineage>
</organism>
<dbReference type="RefSeq" id="WP_130648707.1">
    <property type="nucleotide sequence ID" value="NZ_BMHA01000013.1"/>
</dbReference>
<keyword evidence="3" id="KW-1185">Reference proteome</keyword>
<sequence length="129" mass="13181">MARTASNVERIRQPFTWRQGLRIALVVVGIAGGVAIALALTPRGDTLAFDVGLARGAALGLLLGIVAAALVPSGRGPVTAPRVRPSGFDALRAELAADPMPADHANDVAADRAADGDVAVREPEVAGER</sequence>
<keyword evidence="1" id="KW-1133">Transmembrane helix</keyword>
<protein>
    <submittedName>
        <fullName evidence="2">Uncharacterized protein</fullName>
    </submittedName>
</protein>
<gene>
    <name evidence="2" type="ORF">GCM10011354_31880</name>
</gene>
<dbReference type="EMBL" id="BMHA01000013">
    <property type="protein sequence ID" value="GGI08997.1"/>
    <property type="molecule type" value="Genomic_DNA"/>
</dbReference>